<evidence type="ECO:0000256" key="1">
    <source>
        <dbReference type="SAM" id="MobiDB-lite"/>
    </source>
</evidence>
<dbReference type="RefSeq" id="WP_135794407.1">
    <property type="nucleotide sequence ID" value="NZ_JBEPFF010000027.1"/>
</dbReference>
<gene>
    <name evidence="2" type="ORF">E5082_30040</name>
</gene>
<evidence type="ECO:0000313" key="2">
    <source>
        <dbReference type="EMBL" id="TGN74354.1"/>
    </source>
</evidence>
<protein>
    <submittedName>
        <fullName evidence="2">Uncharacterized protein</fullName>
    </submittedName>
</protein>
<organism evidence="2 3">
    <name type="scientific">Streptomyces griseoluteus</name>
    <dbReference type="NCBI Taxonomy" id="29306"/>
    <lineage>
        <taxon>Bacteria</taxon>
        <taxon>Bacillati</taxon>
        <taxon>Actinomycetota</taxon>
        <taxon>Actinomycetes</taxon>
        <taxon>Kitasatosporales</taxon>
        <taxon>Streptomycetaceae</taxon>
        <taxon>Streptomyces</taxon>
    </lineage>
</organism>
<proteinExistence type="predicted"/>
<accession>A0A4Z1CYW7</accession>
<comment type="caution">
    <text evidence="2">The sequence shown here is derived from an EMBL/GenBank/DDBJ whole genome shotgun (WGS) entry which is preliminary data.</text>
</comment>
<keyword evidence="3" id="KW-1185">Reference proteome</keyword>
<sequence>MHGQDAGDAAARLQSCLVSGGDRVTDAGLQSVDEVADLGVENPGLDDRQRGAGLGRQAGAGRDEWFPAAEAAVISVVEVRP</sequence>
<dbReference type="EMBL" id="SRRU01000015">
    <property type="protein sequence ID" value="TGN74354.1"/>
    <property type="molecule type" value="Genomic_DNA"/>
</dbReference>
<dbReference type="Proteomes" id="UP000298513">
    <property type="component" value="Unassembled WGS sequence"/>
</dbReference>
<evidence type="ECO:0000313" key="3">
    <source>
        <dbReference type="Proteomes" id="UP000298513"/>
    </source>
</evidence>
<dbReference type="AlphaFoldDB" id="A0A4Z1CYW7"/>
<feature type="region of interest" description="Disordered" evidence="1">
    <location>
        <begin position="40"/>
        <end position="59"/>
    </location>
</feature>
<name>A0A4Z1CYW7_STRGP</name>
<reference evidence="2 3" key="1">
    <citation type="submission" date="2019-04" db="EMBL/GenBank/DDBJ databases">
        <title>Streptomyces sp. nov. Bv016 isolated from bark of Buahinia variegata.</title>
        <authorList>
            <person name="Kanchanasin P."/>
            <person name="Tanasupawat S."/>
            <person name="Yuki M."/>
            <person name="Kudo T."/>
        </authorList>
    </citation>
    <scope>NUCLEOTIDE SEQUENCE [LARGE SCALE GENOMIC DNA]</scope>
    <source>
        <strain evidence="2 3">JCM 4765</strain>
    </source>
</reference>